<proteinExistence type="predicted"/>
<evidence type="ECO:0000313" key="2">
    <source>
        <dbReference type="Proteomes" id="UP000593561"/>
    </source>
</evidence>
<accession>A0A7J8SLV5</accession>
<comment type="caution">
    <text evidence="1">The sequence shown here is derived from an EMBL/GenBank/DDBJ whole genome shotgun (WGS) entry which is preliminary data.</text>
</comment>
<dbReference type="EMBL" id="JABFAC010000010">
    <property type="protein sequence ID" value="MBA0626815.1"/>
    <property type="molecule type" value="Genomic_DNA"/>
</dbReference>
<reference evidence="1 2" key="1">
    <citation type="journal article" date="2019" name="Genome Biol. Evol.">
        <title>Insights into the evolution of the New World diploid cottons (Gossypium, subgenus Houzingenia) based on genome sequencing.</title>
        <authorList>
            <person name="Grover C.E."/>
            <person name="Arick M.A. 2nd"/>
            <person name="Thrash A."/>
            <person name="Conover J.L."/>
            <person name="Sanders W.S."/>
            <person name="Peterson D.G."/>
            <person name="Frelichowski J.E."/>
            <person name="Scheffler J.A."/>
            <person name="Scheffler B.E."/>
            <person name="Wendel J.F."/>
        </authorList>
    </citation>
    <scope>NUCLEOTIDE SEQUENCE [LARGE SCALE GENOMIC DNA]</scope>
    <source>
        <strain evidence="1">27</strain>
        <tissue evidence="1">Leaf</tissue>
    </source>
</reference>
<dbReference type="AlphaFoldDB" id="A0A7J8SLV5"/>
<name>A0A7J8SLV5_GOSDV</name>
<dbReference type="Proteomes" id="UP000593561">
    <property type="component" value="Unassembled WGS sequence"/>
</dbReference>
<organism evidence="1 2">
    <name type="scientific">Gossypium davidsonii</name>
    <name type="common">Davidson's cotton</name>
    <name type="synonym">Gossypium klotzschianum subsp. davidsonii</name>
    <dbReference type="NCBI Taxonomy" id="34287"/>
    <lineage>
        <taxon>Eukaryota</taxon>
        <taxon>Viridiplantae</taxon>
        <taxon>Streptophyta</taxon>
        <taxon>Embryophyta</taxon>
        <taxon>Tracheophyta</taxon>
        <taxon>Spermatophyta</taxon>
        <taxon>Magnoliopsida</taxon>
        <taxon>eudicotyledons</taxon>
        <taxon>Gunneridae</taxon>
        <taxon>Pentapetalae</taxon>
        <taxon>rosids</taxon>
        <taxon>malvids</taxon>
        <taxon>Malvales</taxon>
        <taxon>Malvaceae</taxon>
        <taxon>Malvoideae</taxon>
        <taxon>Gossypium</taxon>
    </lineage>
</organism>
<sequence length="33" mass="3899">MRIAVTLERSRLECQNEKVGLRAQVTELEKSFY</sequence>
<evidence type="ECO:0000313" key="1">
    <source>
        <dbReference type="EMBL" id="MBA0626815.1"/>
    </source>
</evidence>
<keyword evidence="2" id="KW-1185">Reference proteome</keyword>
<protein>
    <submittedName>
        <fullName evidence="1">Uncharacterized protein</fullName>
    </submittedName>
</protein>
<gene>
    <name evidence="1" type="ORF">Godav_004410</name>
</gene>